<dbReference type="GO" id="GO:0004475">
    <property type="term" value="F:mannose-1-phosphate guanylyltransferase (GTP) activity"/>
    <property type="evidence" value="ECO:0007669"/>
    <property type="project" value="TreeGrafter"/>
</dbReference>
<reference evidence="3 4" key="1">
    <citation type="journal article" date="2015" name="Nature">
        <title>rRNA introns, odd ribosomes, and small enigmatic genomes across a large radiation of phyla.</title>
        <authorList>
            <person name="Brown C.T."/>
            <person name="Hug L.A."/>
            <person name="Thomas B.C."/>
            <person name="Sharon I."/>
            <person name="Castelle C.J."/>
            <person name="Singh A."/>
            <person name="Wilkins M.J."/>
            <person name="Williams K.H."/>
            <person name="Banfield J.F."/>
        </authorList>
    </citation>
    <scope>NUCLEOTIDE SEQUENCE [LARGE SCALE GENOMIC DNA]</scope>
</reference>
<dbReference type="SUPFAM" id="SSF53448">
    <property type="entry name" value="Nucleotide-diphospho-sugar transferases"/>
    <property type="match status" value="1"/>
</dbReference>
<organism evidence="3 4">
    <name type="scientific">Candidatus Woesebacteria bacterium GW2011_GWA1_38_8</name>
    <dbReference type="NCBI Taxonomy" id="1618547"/>
    <lineage>
        <taxon>Bacteria</taxon>
        <taxon>Candidatus Woeseibacteriota</taxon>
    </lineage>
</organism>
<name>A0A0G0L618_9BACT</name>
<evidence type="ECO:0000313" key="4">
    <source>
        <dbReference type="Proteomes" id="UP000034710"/>
    </source>
</evidence>
<dbReference type="Proteomes" id="UP000034710">
    <property type="component" value="Unassembled WGS sequence"/>
</dbReference>
<dbReference type="InterPro" id="IPR054566">
    <property type="entry name" value="ManC/GMP-like_b-helix"/>
</dbReference>
<dbReference type="Gene3D" id="3.90.550.10">
    <property type="entry name" value="Spore Coat Polysaccharide Biosynthesis Protein SpsA, Chain A"/>
    <property type="match status" value="1"/>
</dbReference>
<sequence>MKVVIFCGGYGTRFWPISRKSTPKQFVPFLNGKSFFQLTYQRFRKQFAPEEIFVSTEENYTSFIRKQAPEVPRHNIISEPERKDLLAACGLATAVVNKYFPGESVLISWAKHLIARESVFLDAVMAAGDFADKTGLIVSVDSKPSYPSVHNGWVRLGKKIGRINEFNILQIEKHVEKPEKELAEKLFKEGGWLINTGYRVWKTDVMLSHYKKFQPKMYDSLMEIVEAWGTKKQDKVLKEIYHTLDKDSVEYGIFEKLPGDVRATIAADMGWEDVGISWELFYKSLITPKRKSIIEGGCETQLIDSENNLIIGSKGKMIAVIGLSDIAVIDTADGLLVCKLDQTQKVKDLYANLEHYYKEYTK</sequence>
<keyword evidence="3" id="KW-0548">Nucleotidyltransferase</keyword>
<dbReference type="PANTHER" id="PTHR46390">
    <property type="entry name" value="MANNOSE-1-PHOSPHATE GUANYLYLTRANSFERASE"/>
    <property type="match status" value="1"/>
</dbReference>
<dbReference type="Pfam" id="PF00483">
    <property type="entry name" value="NTP_transferase"/>
    <property type="match status" value="1"/>
</dbReference>
<feature type="domain" description="Nucleotidyl transferase" evidence="1">
    <location>
        <begin position="2"/>
        <end position="276"/>
    </location>
</feature>
<gene>
    <name evidence="3" type="ORF">UT06_C0024G0010</name>
</gene>
<evidence type="ECO:0000313" key="3">
    <source>
        <dbReference type="EMBL" id="KKQ83290.1"/>
    </source>
</evidence>
<evidence type="ECO:0000259" key="1">
    <source>
        <dbReference type="Pfam" id="PF00483"/>
    </source>
</evidence>
<protein>
    <submittedName>
        <fullName evidence="3">Mannose-1-phosphate guanylyltransferase (GDP)</fullName>
    </submittedName>
</protein>
<accession>A0A0G0L618</accession>
<dbReference type="InterPro" id="IPR029044">
    <property type="entry name" value="Nucleotide-diphossugar_trans"/>
</dbReference>
<evidence type="ECO:0000259" key="2">
    <source>
        <dbReference type="Pfam" id="PF22640"/>
    </source>
</evidence>
<dbReference type="InterPro" id="IPR005835">
    <property type="entry name" value="NTP_transferase_dom"/>
</dbReference>
<keyword evidence="3" id="KW-0808">Transferase</keyword>
<dbReference type="InterPro" id="IPR051161">
    <property type="entry name" value="Mannose-6P_isomerase_type2"/>
</dbReference>
<dbReference type="GO" id="GO:0009298">
    <property type="term" value="P:GDP-mannose biosynthetic process"/>
    <property type="evidence" value="ECO:0007669"/>
    <property type="project" value="TreeGrafter"/>
</dbReference>
<dbReference type="EMBL" id="LBVJ01000024">
    <property type="protein sequence ID" value="KKQ83290.1"/>
    <property type="molecule type" value="Genomic_DNA"/>
</dbReference>
<proteinExistence type="predicted"/>
<dbReference type="PANTHER" id="PTHR46390:SF1">
    <property type="entry name" value="MANNOSE-1-PHOSPHATE GUANYLYLTRANSFERASE"/>
    <property type="match status" value="1"/>
</dbReference>
<dbReference type="Pfam" id="PF22640">
    <property type="entry name" value="ManC_GMP_beta-helix"/>
    <property type="match status" value="1"/>
</dbReference>
<comment type="caution">
    <text evidence="3">The sequence shown here is derived from an EMBL/GenBank/DDBJ whole genome shotgun (WGS) entry which is preliminary data.</text>
</comment>
<dbReference type="SUPFAM" id="SSF159283">
    <property type="entry name" value="Guanosine diphospho-D-mannose pyrophosphorylase/mannose-6-phosphate isomerase linker domain"/>
    <property type="match status" value="1"/>
</dbReference>
<feature type="domain" description="MannoseP isomerase/GMP-like beta-helix" evidence="2">
    <location>
        <begin position="303"/>
        <end position="349"/>
    </location>
</feature>
<dbReference type="AlphaFoldDB" id="A0A0G0L618"/>